<name>A0A1I4HUF7_9BURK</name>
<evidence type="ECO:0000313" key="2">
    <source>
        <dbReference type="Proteomes" id="UP000199470"/>
    </source>
</evidence>
<dbReference type="Proteomes" id="UP000199470">
    <property type="component" value="Unassembled WGS sequence"/>
</dbReference>
<protein>
    <submittedName>
        <fullName evidence="1">Uncharacterized protein</fullName>
    </submittedName>
</protein>
<keyword evidence="2" id="KW-1185">Reference proteome</keyword>
<dbReference type="RefSeq" id="WP_093382517.1">
    <property type="nucleotide sequence ID" value="NZ_FOTW01000004.1"/>
</dbReference>
<sequence>MRFPLLPTRRRRAAVRPCPLCIVHLDIAAESLTTLRQIVFRVAGDALRFVRAEAYQHNSRMRVALCLTEAAAGAVVDAVGRFLPDARLCRLAPITLTQTEGKTA</sequence>
<gene>
    <name evidence="1" type="ORF">SAMN02982985_00242</name>
</gene>
<evidence type="ECO:0000313" key="1">
    <source>
        <dbReference type="EMBL" id="SFL45782.1"/>
    </source>
</evidence>
<accession>A0A1I4HUF7</accession>
<proteinExistence type="predicted"/>
<dbReference type="EMBL" id="FOTW01000004">
    <property type="protein sequence ID" value="SFL45782.1"/>
    <property type="molecule type" value="Genomic_DNA"/>
</dbReference>
<dbReference type="AlphaFoldDB" id="A0A1I4HUF7"/>
<organism evidence="1 2">
    <name type="scientific">Rugamonas rubra</name>
    <dbReference type="NCBI Taxonomy" id="758825"/>
    <lineage>
        <taxon>Bacteria</taxon>
        <taxon>Pseudomonadati</taxon>
        <taxon>Pseudomonadota</taxon>
        <taxon>Betaproteobacteria</taxon>
        <taxon>Burkholderiales</taxon>
        <taxon>Oxalobacteraceae</taxon>
        <taxon>Telluria group</taxon>
        <taxon>Rugamonas</taxon>
    </lineage>
</organism>
<reference evidence="1 2" key="1">
    <citation type="submission" date="2016-10" db="EMBL/GenBank/DDBJ databases">
        <authorList>
            <person name="de Groot N.N."/>
        </authorList>
    </citation>
    <scope>NUCLEOTIDE SEQUENCE [LARGE SCALE GENOMIC DNA]</scope>
    <source>
        <strain evidence="1 2">ATCC 43154</strain>
    </source>
</reference>
<dbReference type="OrthoDB" id="8777969at2"/>